<dbReference type="Pfam" id="PF11897">
    <property type="entry name" value="DUF3417"/>
    <property type="match status" value="1"/>
</dbReference>
<dbReference type="Proteomes" id="UP000289437">
    <property type="component" value="Unassembled WGS sequence"/>
</dbReference>
<evidence type="ECO:0000259" key="1">
    <source>
        <dbReference type="Pfam" id="PF11897"/>
    </source>
</evidence>
<dbReference type="InterPro" id="IPR024517">
    <property type="entry name" value="Glycogen_phosphorylase_DUF3417"/>
</dbReference>
<evidence type="ECO:0000313" key="3">
    <source>
        <dbReference type="Proteomes" id="UP000289437"/>
    </source>
</evidence>
<evidence type="ECO:0000313" key="2">
    <source>
        <dbReference type="EMBL" id="RXH55889.1"/>
    </source>
</evidence>
<dbReference type="AlphaFoldDB" id="A0A4Q0T1V5"/>
<protein>
    <submittedName>
        <fullName evidence="2">Glycogen phosphorylase</fullName>
    </submittedName>
</protein>
<proteinExistence type="predicted"/>
<dbReference type="EMBL" id="RDSM01000002">
    <property type="protein sequence ID" value="RXH55889.1"/>
    <property type="molecule type" value="Genomic_DNA"/>
</dbReference>
<feature type="domain" description="DUF3417" evidence="1">
    <location>
        <begin position="39"/>
        <end position="85"/>
    </location>
</feature>
<comment type="caution">
    <text evidence="2">The sequence shown here is derived from an EMBL/GenBank/DDBJ whole genome shotgun (WGS) entry which is preliminary data.</text>
</comment>
<reference evidence="3" key="2">
    <citation type="submission" date="2019-02" db="EMBL/GenBank/DDBJ databases">
        <title>Granulicella sibirica sp. nov., a psychrotolerant acidobacterium isolated from an organic soil layer in forested tundra, West Siberia.</title>
        <authorList>
            <person name="Oshkin I.Y."/>
            <person name="Kulichevskaya I.S."/>
            <person name="Rijpstra W.I.C."/>
            <person name="Sinninghe Damste J.S."/>
            <person name="Rakitin A.L."/>
            <person name="Ravin N.V."/>
            <person name="Dedysh S.N."/>
        </authorList>
    </citation>
    <scope>NUCLEOTIDE SEQUENCE [LARGE SCALE GENOMIC DNA]</scope>
    <source>
        <strain evidence="3">AF10</strain>
    </source>
</reference>
<organism evidence="2 3">
    <name type="scientific">Granulicella sibirica</name>
    <dbReference type="NCBI Taxonomy" id="2479048"/>
    <lineage>
        <taxon>Bacteria</taxon>
        <taxon>Pseudomonadati</taxon>
        <taxon>Acidobacteriota</taxon>
        <taxon>Terriglobia</taxon>
        <taxon>Terriglobales</taxon>
        <taxon>Acidobacteriaceae</taxon>
        <taxon>Granulicella</taxon>
    </lineage>
</organism>
<name>A0A4Q0T1V5_9BACT</name>
<keyword evidence="3" id="KW-1185">Reference proteome</keyword>
<reference evidence="2 3" key="1">
    <citation type="submission" date="2018-11" db="EMBL/GenBank/DDBJ databases">
        <authorList>
            <person name="Mardanov A.V."/>
            <person name="Ravin N.V."/>
            <person name="Dedysh S.N."/>
        </authorList>
    </citation>
    <scope>NUCLEOTIDE SEQUENCE [LARGE SCALE GENOMIC DNA]</scope>
    <source>
        <strain evidence="2 3">AF10</strain>
    </source>
</reference>
<gene>
    <name evidence="2" type="ORF">GRAN_2746</name>
</gene>
<sequence length="90" mass="10608">MPDWEHANVSLNVKKAGSMKTETRALPKKPYADSDGRQMLTDLALNLHWTWNHGSDELWKRLDAELWQNTQNPWVILQTVSPRHYHRRSC</sequence>
<accession>A0A4Q0T1V5</accession>